<evidence type="ECO:0000259" key="1">
    <source>
        <dbReference type="Pfam" id="PF07702"/>
    </source>
</evidence>
<accession>A0A6V8KVK2</accession>
<dbReference type="GO" id="GO:0045892">
    <property type="term" value="P:negative regulation of DNA-templated transcription"/>
    <property type="evidence" value="ECO:0007669"/>
    <property type="project" value="TreeGrafter"/>
</dbReference>
<dbReference type="PANTHER" id="PTHR44846:SF17">
    <property type="entry name" value="GNTR-FAMILY TRANSCRIPTIONAL REGULATOR"/>
    <property type="match status" value="1"/>
</dbReference>
<dbReference type="PANTHER" id="PTHR44846">
    <property type="entry name" value="MANNOSYL-D-GLYCERATE TRANSPORT/METABOLISM SYSTEM REPRESSOR MNGR-RELATED"/>
    <property type="match status" value="1"/>
</dbReference>
<dbReference type="Pfam" id="PF07702">
    <property type="entry name" value="UTRA"/>
    <property type="match status" value="1"/>
</dbReference>
<dbReference type="InterPro" id="IPR011663">
    <property type="entry name" value="UTRA"/>
</dbReference>
<dbReference type="SUPFAM" id="SSF64288">
    <property type="entry name" value="Chorismate lyase-like"/>
    <property type="match status" value="1"/>
</dbReference>
<gene>
    <name evidence="2" type="ORF">Prum_015060</name>
</gene>
<dbReference type="Gene3D" id="3.40.1410.10">
    <property type="entry name" value="Chorismate lyase-like"/>
    <property type="match status" value="1"/>
</dbReference>
<sequence>MRRRVLYANGEPTQIADSYYPWSIVRGDKALMRPEVGKGGSYSRLAELGYGPVRFTEDVTVRVPDDAEQRALELEATQPVFEIWHVAYAADDVPVEVCIHVMPGHLWTLKYDWDDVSAQDGP</sequence>
<comment type="caution">
    <text evidence="2">The sequence shown here is derived from an EMBL/GenBank/DDBJ whole genome shotgun (WGS) entry which is preliminary data.</text>
</comment>
<dbReference type="EMBL" id="BLPG01000001">
    <property type="protein sequence ID" value="GFJ87864.1"/>
    <property type="molecule type" value="Genomic_DNA"/>
</dbReference>
<protein>
    <recommendedName>
        <fullName evidence="1">UbiC transcription regulator-associated domain-containing protein</fullName>
    </recommendedName>
</protein>
<dbReference type="Proteomes" id="UP000482960">
    <property type="component" value="Unassembled WGS sequence"/>
</dbReference>
<dbReference type="InterPro" id="IPR050679">
    <property type="entry name" value="Bact_HTH_transcr_reg"/>
</dbReference>
<reference evidence="2 3" key="2">
    <citation type="submission" date="2020-03" db="EMBL/GenBank/DDBJ databases">
        <authorList>
            <person name="Ichikawa N."/>
            <person name="Kimura A."/>
            <person name="Kitahashi Y."/>
            <person name="Uohara A."/>
        </authorList>
    </citation>
    <scope>NUCLEOTIDE SEQUENCE [LARGE SCALE GENOMIC DNA]</scope>
    <source>
        <strain evidence="2 3">NBRC 108638</strain>
    </source>
</reference>
<evidence type="ECO:0000313" key="2">
    <source>
        <dbReference type="EMBL" id="GFJ87864.1"/>
    </source>
</evidence>
<feature type="domain" description="UbiC transcription regulator-associated" evidence="1">
    <location>
        <begin position="2"/>
        <end position="104"/>
    </location>
</feature>
<proteinExistence type="predicted"/>
<evidence type="ECO:0000313" key="3">
    <source>
        <dbReference type="Proteomes" id="UP000482960"/>
    </source>
</evidence>
<dbReference type="AlphaFoldDB" id="A0A6V8KVK2"/>
<name>A0A6V8KVK2_9ACTN</name>
<dbReference type="GO" id="GO:0003677">
    <property type="term" value="F:DNA binding"/>
    <property type="evidence" value="ECO:0007669"/>
    <property type="project" value="InterPro"/>
</dbReference>
<keyword evidence="3" id="KW-1185">Reference proteome</keyword>
<dbReference type="InterPro" id="IPR028978">
    <property type="entry name" value="Chorismate_lyase_/UTRA_dom_sf"/>
</dbReference>
<organism evidence="2 3">
    <name type="scientific">Phytohabitans rumicis</name>
    <dbReference type="NCBI Taxonomy" id="1076125"/>
    <lineage>
        <taxon>Bacteria</taxon>
        <taxon>Bacillati</taxon>
        <taxon>Actinomycetota</taxon>
        <taxon>Actinomycetes</taxon>
        <taxon>Micromonosporales</taxon>
        <taxon>Micromonosporaceae</taxon>
    </lineage>
</organism>
<reference evidence="2 3" key="1">
    <citation type="submission" date="2020-03" db="EMBL/GenBank/DDBJ databases">
        <title>Whole genome shotgun sequence of Phytohabitans rumicis NBRC 108638.</title>
        <authorList>
            <person name="Komaki H."/>
            <person name="Tamura T."/>
        </authorList>
    </citation>
    <scope>NUCLEOTIDE SEQUENCE [LARGE SCALE GENOMIC DNA]</scope>
    <source>
        <strain evidence="2 3">NBRC 108638</strain>
    </source>
</reference>